<sequence length="520" mass="56833">MLAATAHQALEDVEYDAFALALRQRFANIVGAGRPIFTTSAAGLFEAYLRNLPAVDRQVHNCNTCRRFIEAYGGLVVIDTSGNVEPAMWDAAGIPPTYRAAVETMRELVLCSRVTGAFFSADKAWGVAKTGDWRHLHVVPPEGMVHKRRDLTAEQLMAEKREDHRILCQALDDFTEQHLEVAVTLLKSEALYRSEKVLGVAEYLLALSRARKAAKGYARIAGTWLAATTAPTGWCHVRTTMIGSLLEDIASGLPLEDVKRKFAAKMRPDLYQRPQAAPAAGNIAQAEKLVEKMGIALSLKRRMARLDDLVLEWRPRTSEQAAGAGVFAGIKSKQDASPAARETVAPNMTWSKFAATLLPVAERLQALAPVVGSYCGILTAADPSAPPILQWDREGRRNPLSTYTYTRPSSAHNWNVAAGWVDVIGIHLAPHMHSGGLPNHKPSAMALLRDARDLNLQGSCLFPEDLKAELHPVRSTIEAYSNSTPIQTDPEAVAGLPVIGITLRVYTGAVITRVTIDRWD</sequence>
<protein>
    <submittedName>
        <fullName evidence="1">Uncharacterized protein</fullName>
    </submittedName>
</protein>
<name>A0ABZ0CPQ0_9BURK</name>
<keyword evidence="2" id="KW-1185">Reference proteome</keyword>
<organism evidence="1 2">
    <name type="scientific">Piscinibacter gummiphilus</name>
    <dbReference type="NCBI Taxonomy" id="946333"/>
    <lineage>
        <taxon>Bacteria</taxon>
        <taxon>Pseudomonadati</taxon>
        <taxon>Pseudomonadota</taxon>
        <taxon>Betaproteobacteria</taxon>
        <taxon>Burkholderiales</taxon>
        <taxon>Sphaerotilaceae</taxon>
        <taxon>Piscinibacter</taxon>
    </lineage>
</organism>
<evidence type="ECO:0000313" key="1">
    <source>
        <dbReference type="EMBL" id="WOB06501.1"/>
    </source>
</evidence>
<accession>A0ABZ0CPQ0</accession>
<dbReference type="Proteomes" id="UP001303946">
    <property type="component" value="Chromosome"/>
</dbReference>
<gene>
    <name evidence="1" type="ORF">RXV79_16385</name>
</gene>
<reference evidence="1 2" key="1">
    <citation type="submission" date="2023-10" db="EMBL/GenBank/DDBJ databases">
        <title>Bacteria for the degradation of biodegradable plastic PBAT(Polybutylene adipate terephthalate).</title>
        <authorList>
            <person name="Weon H.-Y."/>
            <person name="Yeon J."/>
        </authorList>
    </citation>
    <scope>NUCLEOTIDE SEQUENCE [LARGE SCALE GENOMIC DNA]</scope>
    <source>
        <strain evidence="1 2">SBD 7-3</strain>
    </source>
</reference>
<evidence type="ECO:0000313" key="2">
    <source>
        <dbReference type="Proteomes" id="UP001303946"/>
    </source>
</evidence>
<dbReference type="EMBL" id="CP136336">
    <property type="protein sequence ID" value="WOB06501.1"/>
    <property type="molecule type" value="Genomic_DNA"/>
</dbReference>
<proteinExistence type="predicted"/>
<dbReference type="RefSeq" id="WP_316698967.1">
    <property type="nucleotide sequence ID" value="NZ_CP136336.1"/>
</dbReference>